<evidence type="ECO:0000256" key="6">
    <source>
        <dbReference type="ARBA" id="ARBA00022782"/>
    </source>
</evidence>
<feature type="compositionally biased region" description="Pro residues" evidence="12">
    <location>
        <begin position="328"/>
        <end position="346"/>
    </location>
</feature>
<keyword evidence="8 11" id="KW-0175">Coiled coil</keyword>
<dbReference type="Proteomes" id="UP000694425">
    <property type="component" value="Unplaced"/>
</dbReference>
<dbReference type="InterPro" id="IPR003961">
    <property type="entry name" value="FN3_dom"/>
</dbReference>
<comment type="subcellular location">
    <subcellularLocation>
        <location evidence="1">Cytoplasm</location>
        <location evidence="1">Cytoskeleton</location>
    </subcellularLocation>
</comment>
<comment type="similarity">
    <text evidence="2">Belongs to the RIMBP family.</text>
</comment>
<accession>A0A8C7C026</accession>
<dbReference type="Gene3D" id="2.60.40.10">
    <property type="entry name" value="Immunoglobulins"/>
    <property type="match status" value="1"/>
</dbReference>
<dbReference type="GO" id="GO:0007286">
    <property type="term" value="P:spermatid development"/>
    <property type="evidence" value="ECO:0007669"/>
    <property type="project" value="Ensembl"/>
</dbReference>
<dbReference type="Pfam" id="PF25523">
    <property type="entry name" value="Ig_RIMBP2"/>
    <property type="match status" value="1"/>
</dbReference>
<evidence type="ECO:0000256" key="9">
    <source>
        <dbReference type="ARBA" id="ARBA00023212"/>
    </source>
</evidence>
<keyword evidence="5" id="KW-0677">Repeat</keyword>
<evidence type="ECO:0000256" key="12">
    <source>
        <dbReference type="SAM" id="MobiDB-lite"/>
    </source>
</evidence>
<dbReference type="SUPFAM" id="SSF50044">
    <property type="entry name" value="SH3-domain"/>
    <property type="match status" value="3"/>
</dbReference>
<dbReference type="InterPro" id="IPR001452">
    <property type="entry name" value="SH3_domain"/>
</dbReference>
<name>A0A8C7C026_NEOVI</name>
<dbReference type="PANTHER" id="PTHR14234">
    <property type="entry name" value="RIM BINDING PROTEIN-RELATED"/>
    <property type="match status" value="1"/>
</dbReference>
<dbReference type="GO" id="GO:0005634">
    <property type="term" value="C:nucleus"/>
    <property type="evidence" value="ECO:0007669"/>
    <property type="project" value="Ensembl"/>
</dbReference>
<feature type="region of interest" description="Disordered" evidence="12">
    <location>
        <begin position="289"/>
        <end position="374"/>
    </location>
</feature>
<dbReference type="Pfam" id="PF07653">
    <property type="entry name" value="SH3_2"/>
    <property type="match status" value="3"/>
</dbReference>
<dbReference type="PROSITE" id="PS50853">
    <property type="entry name" value="FN3"/>
    <property type="match status" value="1"/>
</dbReference>
<dbReference type="GO" id="GO:0009566">
    <property type="term" value="P:fertilization"/>
    <property type="evidence" value="ECO:0007669"/>
    <property type="project" value="Ensembl"/>
</dbReference>
<evidence type="ECO:0000256" key="3">
    <source>
        <dbReference type="ARBA" id="ARBA00022443"/>
    </source>
</evidence>
<dbReference type="InterPro" id="IPR057950">
    <property type="entry name" value="RIMB1/RIM3A-C-like_N"/>
</dbReference>
<dbReference type="InterPro" id="IPR040325">
    <property type="entry name" value="RIMBP1/2/3"/>
</dbReference>
<feature type="domain" description="SH3" evidence="13">
    <location>
        <begin position="1589"/>
        <end position="1656"/>
    </location>
</feature>
<feature type="region of interest" description="Disordered" evidence="12">
    <location>
        <begin position="557"/>
        <end position="576"/>
    </location>
</feature>
<dbReference type="SMART" id="SM00326">
    <property type="entry name" value="SH3"/>
    <property type="match status" value="3"/>
</dbReference>
<dbReference type="CDD" id="cd12014">
    <property type="entry name" value="SH3_RIM-BP_1"/>
    <property type="match status" value="1"/>
</dbReference>
<evidence type="ECO:0000256" key="2">
    <source>
        <dbReference type="ARBA" id="ARBA00010749"/>
    </source>
</evidence>
<evidence type="ECO:0000313" key="15">
    <source>
        <dbReference type="Ensembl" id="ENSNVIP00000028059.1"/>
    </source>
</evidence>
<feature type="region of interest" description="Disordered" evidence="12">
    <location>
        <begin position="218"/>
        <end position="267"/>
    </location>
</feature>
<dbReference type="FunFam" id="2.30.30.40:FF:000246">
    <property type="entry name" value="RIMS-binding protein 3A-like"/>
    <property type="match status" value="1"/>
</dbReference>
<gene>
    <name evidence="15" type="primary">LOC122903196</name>
</gene>
<evidence type="ECO:0000256" key="11">
    <source>
        <dbReference type="SAM" id="Coils"/>
    </source>
</evidence>
<feature type="region of interest" description="Disordered" evidence="12">
    <location>
        <begin position="707"/>
        <end position="818"/>
    </location>
</feature>
<keyword evidence="3 10" id="KW-0728">SH3 domain</keyword>
<evidence type="ECO:0000313" key="16">
    <source>
        <dbReference type="Proteomes" id="UP000694425"/>
    </source>
</evidence>
<reference evidence="15" key="1">
    <citation type="submission" date="2025-08" db="UniProtKB">
        <authorList>
            <consortium name="Ensembl"/>
        </authorList>
    </citation>
    <scope>IDENTIFICATION</scope>
</reference>
<evidence type="ECO:0000256" key="7">
    <source>
        <dbReference type="ARBA" id="ARBA00022871"/>
    </source>
</evidence>
<keyword evidence="7" id="KW-0744">Spermatogenesis</keyword>
<feature type="compositionally biased region" description="Basic and acidic residues" evidence="12">
    <location>
        <begin position="1414"/>
        <end position="1423"/>
    </location>
</feature>
<evidence type="ECO:0000256" key="5">
    <source>
        <dbReference type="ARBA" id="ARBA00022737"/>
    </source>
</evidence>
<evidence type="ECO:0000256" key="1">
    <source>
        <dbReference type="ARBA" id="ARBA00004245"/>
    </source>
</evidence>
<reference evidence="15" key="2">
    <citation type="submission" date="2025-09" db="UniProtKB">
        <authorList>
            <consortium name="Ensembl"/>
        </authorList>
    </citation>
    <scope>IDENTIFICATION</scope>
</reference>
<dbReference type="CDD" id="cd06503">
    <property type="entry name" value="ATP-synt_Fo_b"/>
    <property type="match status" value="1"/>
</dbReference>
<evidence type="ECO:0000256" key="8">
    <source>
        <dbReference type="ARBA" id="ARBA00023054"/>
    </source>
</evidence>
<dbReference type="Pfam" id="PF25566">
    <property type="entry name" value="RIMB1_N"/>
    <property type="match status" value="1"/>
</dbReference>
<dbReference type="FunFam" id="2.30.30.40:FF:000006">
    <property type="entry name" value="RIMS-binding protein 2 isoform X1"/>
    <property type="match status" value="1"/>
</dbReference>
<feature type="coiled-coil region" evidence="11">
    <location>
        <begin position="376"/>
        <end position="454"/>
    </location>
</feature>
<dbReference type="CDD" id="cd00063">
    <property type="entry name" value="FN3"/>
    <property type="match status" value="1"/>
</dbReference>
<feature type="region of interest" description="Disordered" evidence="12">
    <location>
        <begin position="1"/>
        <end position="27"/>
    </location>
</feature>
<feature type="region of interest" description="Disordered" evidence="12">
    <location>
        <begin position="1407"/>
        <end position="1436"/>
    </location>
</feature>
<feature type="region of interest" description="Disordered" evidence="12">
    <location>
        <begin position="1265"/>
        <end position="1334"/>
    </location>
</feature>
<dbReference type="FunFam" id="2.30.30.40:FF:000232">
    <property type="entry name" value="RIMS-binding protein 3A-like"/>
    <property type="match status" value="1"/>
</dbReference>
<feature type="compositionally biased region" description="Low complexity" evidence="12">
    <location>
        <begin position="795"/>
        <end position="806"/>
    </location>
</feature>
<keyword evidence="4" id="KW-0963">Cytoplasm</keyword>
<dbReference type="Ensembl" id="ENSNVIT00000032550.1">
    <property type="protein sequence ID" value="ENSNVIP00000028059.1"/>
    <property type="gene ID" value="ENSNVIG00000021690.1"/>
</dbReference>
<dbReference type="SUPFAM" id="SSF49265">
    <property type="entry name" value="Fibronectin type III"/>
    <property type="match status" value="1"/>
</dbReference>
<dbReference type="PROSITE" id="PS50002">
    <property type="entry name" value="SH3"/>
    <property type="match status" value="3"/>
</dbReference>
<organism evidence="15 16">
    <name type="scientific">Neovison vison</name>
    <name type="common">American mink</name>
    <name type="synonym">Mustela vison</name>
    <dbReference type="NCBI Taxonomy" id="452646"/>
    <lineage>
        <taxon>Eukaryota</taxon>
        <taxon>Metazoa</taxon>
        <taxon>Chordata</taxon>
        <taxon>Craniata</taxon>
        <taxon>Vertebrata</taxon>
        <taxon>Euteleostomi</taxon>
        <taxon>Mammalia</taxon>
        <taxon>Eutheria</taxon>
        <taxon>Laurasiatheria</taxon>
        <taxon>Carnivora</taxon>
        <taxon>Caniformia</taxon>
        <taxon>Musteloidea</taxon>
        <taxon>Mustelidae</taxon>
        <taxon>Mustelinae</taxon>
        <taxon>Neogale</taxon>
    </lineage>
</organism>
<dbReference type="InterPro" id="IPR057884">
    <property type="entry name" value="FN3_RIM-BP1/2/3"/>
</dbReference>
<feature type="domain" description="SH3" evidence="13">
    <location>
        <begin position="1472"/>
        <end position="1540"/>
    </location>
</feature>
<dbReference type="InterPro" id="IPR036116">
    <property type="entry name" value="FN3_sf"/>
</dbReference>
<evidence type="ECO:0000259" key="14">
    <source>
        <dbReference type="PROSITE" id="PS50853"/>
    </source>
</evidence>
<dbReference type="GO" id="GO:0030156">
    <property type="term" value="F:benzodiazepine receptor binding"/>
    <property type="evidence" value="ECO:0007669"/>
    <property type="project" value="TreeGrafter"/>
</dbReference>
<dbReference type="GO" id="GO:0002177">
    <property type="term" value="C:manchette"/>
    <property type="evidence" value="ECO:0007669"/>
    <property type="project" value="Ensembl"/>
</dbReference>
<protein>
    <recommendedName>
        <fullName evidence="17">RIMS-binding protein 3A</fullName>
    </recommendedName>
</protein>
<dbReference type="FunFam" id="2.60.40.10:FF:000072">
    <property type="entry name" value="RIMS-binding protein 2 isoform X1"/>
    <property type="match status" value="1"/>
</dbReference>
<proteinExistence type="inferred from homology"/>
<evidence type="ECO:0000256" key="4">
    <source>
        <dbReference type="ARBA" id="ARBA00022490"/>
    </source>
</evidence>
<dbReference type="Gene3D" id="2.30.30.40">
    <property type="entry name" value="SH3 Domains"/>
    <property type="match status" value="3"/>
</dbReference>
<dbReference type="InterPro" id="IPR013783">
    <property type="entry name" value="Ig-like_fold"/>
</dbReference>
<evidence type="ECO:0000259" key="13">
    <source>
        <dbReference type="PROSITE" id="PS50002"/>
    </source>
</evidence>
<dbReference type="GeneTree" id="ENSGT00950000183203"/>
<evidence type="ECO:0008006" key="17">
    <source>
        <dbReference type="Google" id="ProtNLM"/>
    </source>
</evidence>
<dbReference type="InterPro" id="IPR036028">
    <property type="entry name" value="SH3-like_dom_sf"/>
</dbReference>
<keyword evidence="16" id="KW-1185">Reference proteome</keyword>
<feature type="domain" description="Fibronectin type-III" evidence="14">
    <location>
        <begin position="1014"/>
        <end position="1102"/>
    </location>
</feature>
<keyword evidence="9" id="KW-0206">Cytoskeleton</keyword>
<dbReference type="PANTHER" id="PTHR14234:SF21">
    <property type="entry name" value="RIMS-BINDING PROTEIN 3A-RELATED"/>
    <property type="match status" value="1"/>
</dbReference>
<feature type="coiled-coil region" evidence="11">
    <location>
        <begin position="478"/>
        <end position="505"/>
    </location>
</feature>
<feature type="domain" description="SH3" evidence="13">
    <location>
        <begin position="848"/>
        <end position="915"/>
    </location>
</feature>
<keyword evidence="6" id="KW-0221">Differentiation</keyword>
<evidence type="ECO:0000256" key="10">
    <source>
        <dbReference type="PROSITE-ProRule" id="PRU00192"/>
    </source>
</evidence>
<sequence length="1659" mass="182321">MTKDSPSPSGGGRATPKKPGSPGPSAVVLEEQRRELEKLRAELETERARGRAERQRFASQARQLREAAERERQQLVDHLRSKWEAQRGRELRQLQEDVLREREAEIRQLLRWKEAEMRQLRQLLHRERDGVMRQARELQRQLAEELVNRGYCGRAGAPEVAAAQCRCRLQEVLAQLRWETDGEQASRIRHLQAALDVERQLFLKYILEHFRWHPALPGSPDPQAVHSSEGPPGDTVADSHGPPKSMCRLESLNADSPTGGVRLRSRSLDVVRDGRSNSFNSLLHTRASSLDSLPPARSRSLDSTLGCPKAPESEERASSPDASVLGSPSPPTPPPPPPPPPPPLPPSEHRRPSDPPEDSGSQPCEALTPSSPGLDYQELVKQNSELSKALRAVARRCSGLREENTQLRRAGFQDKSDEKVKRLKVKHAKLTGLARRLEDRARKLQETNLRAMSAPVPGDSRASLELCQAFSRQRARDLSEQASALLAKDKQIEELRQECHLLQARVASGFGSVLHPGGGAAQAQAQAQWLDISELDRLQRESQREVLRLQRQLTRQQASGSARVEADGQGAPSEEARRQVQALELELGARRRECEELSAQAAAARRRGDEAEAQLQAALREGAWLTQENARLQAQADWTRKVAAENDDVRGQLDRACQERDAAGMLAEQLLQQAAHGQDRQQQLQHDLRKALHDLQAAREEMLALQCQPGHPPPEPQEAPQVPESQVRDPGRTKFQPEPPDQASSQPSRDKRENQEASRPGSPVAIGKPASAPQMPDRVLASRPLDSRYQAKKTSSQSNSSSEVESAWATVPSCPTLDMDTASEMEDLEPDSMSSTLEVGGSEARLPPKLKIFLARYSYNPFKGPNEHPESELPLTAGDYVYIFGDMDEDGFYEGELEDGRRGLVPSNLVEQIPDSDILDCLPLKSPDFGPTRLPPGQSKGLTEDTGHSFLPGKAQGAMDKGPCLMVGVAPKTEGAAEIADTKTEDSWLGALQCMNEKGFSRPLLGATGALCMAPMQLHLQSVAATSARITWVYGSSSHLHMVYLNGQEHALTPAGVSSYTFHGLLPGTRYRAWVEVRLPWDSLQVHWKTSSSTITFKTPLAGPPDPPLDVLVERHASPGLLMVSWLPVTIDSAGSSNGVQVTGYAIYADGLKVAEVTDATAGSTLLEYSQLQQPLLCQSVSVRTMSLCGESLDSVPAQIPHDCFTCHQLPETSSFSHPCGDPSTCRVTVPVYSQRLTLAPLSATVSPHTPGSCGESQAEFLEGFSEEPPRRQSPMPNLDPEKECASAGCSRQAQGPPETQEVCRKDLLFQQSSPNHRPPLPSGQSRGEDRYCHMGPRQSPASGVIHLFPERGLNKEIYQEKSALEKVLRQKQDTQVLVPLRLDTSQLYVSDIHDIQDVMQEEEAMSFSPWGTRRREQRREFRTQNGRGQALGGKRMCQLREPSPALCPAPSSKVMKMPRGGPSPLGTGGDTLVRVFVALFDYNPLVMSANPEVAEEELAFQKGQLLRVWGSQDPCGFYHGECNGQVGTIPGHLVAEVKVGTEQTEGKWHLPVQGYLPPMAPFDDFGGLTSPQSSFPMPQGNPRMSSLWTPTTMMAALDYDPKDGREGGQVKDKLSLRAGDVVTVYGPVDDKGFYYGESGGHRGLVPAHLLDHLSLHGE</sequence>